<organism evidence="1 2">
    <name type="scientific">Allacma fusca</name>
    <dbReference type="NCBI Taxonomy" id="39272"/>
    <lineage>
        <taxon>Eukaryota</taxon>
        <taxon>Metazoa</taxon>
        <taxon>Ecdysozoa</taxon>
        <taxon>Arthropoda</taxon>
        <taxon>Hexapoda</taxon>
        <taxon>Collembola</taxon>
        <taxon>Symphypleona</taxon>
        <taxon>Sminthuridae</taxon>
        <taxon>Allacma</taxon>
    </lineage>
</organism>
<proteinExistence type="predicted"/>
<dbReference type="EMBL" id="CAJVCH010142140">
    <property type="protein sequence ID" value="CAG7726955.1"/>
    <property type="molecule type" value="Genomic_DNA"/>
</dbReference>
<protein>
    <submittedName>
        <fullName evidence="1">Uncharacterized protein</fullName>
    </submittedName>
</protein>
<accession>A0A8J2KJD7</accession>
<evidence type="ECO:0000313" key="2">
    <source>
        <dbReference type="Proteomes" id="UP000708208"/>
    </source>
</evidence>
<reference evidence="1" key="1">
    <citation type="submission" date="2021-06" db="EMBL/GenBank/DDBJ databases">
        <authorList>
            <person name="Hodson N. C."/>
            <person name="Mongue J. A."/>
            <person name="Jaron S. K."/>
        </authorList>
    </citation>
    <scope>NUCLEOTIDE SEQUENCE</scope>
</reference>
<dbReference type="AlphaFoldDB" id="A0A8J2KJD7"/>
<comment type="caution">
    <text evidence="1">The sequence shown here is derived from an EMBL/GenBank/DDBJ whole genome shotgun (WGS) entry which is preliminary data.</text>
</comment>
<keyword evidence="2" id="KW-1185">Reference proteome</keyword>
<gene>
    <name evidence="1" type="ORF">AFUS01_LOCUS15830</name>
</gene>
<dbReference type="Proteomes" id="UP000708208">
    <property type="component" value="Unassembled WGS sequence"/>
</dbReference>
<sequence length="198" mass="22496">MLWVRFRVLGSKFQLSSSFSQRKRVAKMINQPPVKVINITATFNVGPRLDMTKVTKYFWPNQTTPRKEFRVQKGSIIVRIFPTGEARALGQMTPAGFYNYRVTNIVGESKLCHGVNLKQLSTLFEKSVNLQEDEDDRFAHCSFSNLGSIAHVYNTGSVILIGNNLAKMELANLAVARMAQDVWRAKNKTNELHYIVID</sequence>
<name>A0A8J2KJD7_9HEXA</name>
<evidence type="ECO:0000313" key="1">
    <source>
        <dbReference type="EMBL" id="CAG7726955.1"/>
    </source>
</evidence>